<keyword evidence="2" id="KW-1185">Reference proteome</keyword>
<comment type="caution">
    <text evidence="1">The sequence shown here is derived from an EMBL/GenBank/DDBJ whole genome shotgun (WGS) entry which is preliminary data.</text>
</comment>
<evidence type="ECO:0000313" key="2">
    <source>
        <dbReference type="Proteomes" id="UP000494106"/>
    </source>
</evidence>
<protein>
    <submittedName>
        <fullName evidence="1">Uncharacterized protein</fullName>
    </submittedName>
</protein>
<dbReference type="Proteomes" id="UP000494106">
    <property type="component" value="Unassembled WGS sequence"/>
</dbReference>
<proteinExistence type="predicted"/>
<reference evidence="1 2" key="1">
    <citation type="submission" date="2020-04" db="EMBL/GenBank/DDBJ databases">
        <authorList>
            <person name="Wallbank WR R."/>
            <person name="Pardo Diaz C."/>
            <person name="Kozak K."/>
            <person name="Martin S."/>
            <person name="Jiggins C."/>
            <person name="Moest M."/>
            <person name="Warren A I."/>
            <person name="Byers J.R.P. K."/>
            <person name="Montejo-Kovacevich G."/>
            <person name="Yen C E."/>
        </authorList>
    </citation>
    <scope>NUCLEOTIDE SEQUENCE [LARGE SCALE GENOMIC DNA]</scope>
</reference>
<dbReference type="EMBL" id="CADEBC010000366">
    <property type="protein sequence ID" value="CAB3229175.1"/>
    <property type="molecule type" value="Genomic_DNA"/>
</dbReference>
<name>A0A8S0Z831_ARCPL</name>
<accession>A0A8S0Z831</accession>
<dbReference type="AlphaFoldDB" id="A0A8S0Z831"/>
<organism evidence="1 2">
    <name type="scientific">Arctia plantaginis</name>
    <name type="common">Wood tiger moth</name>
    <name type="synonym">Phalaena plantaginis</name>
    <dbReference type="NCBI Taxonomy" id="874455"/>
    <lineage>
        <taxon>Eukaryota</taxon>
        <taxon>Metazoa</taxon>
        <taxon>Ecdysozoa</taxon>
        <taxon>Arthropoda</taxon>
        <taxon>Hexapoda</taxon>
        <taxon>Insecta</taxon>
        <taxon>Pterygota</taxon>
        <taxon>Neoptera</taxon>
        <taxon>Endopterygota</taxon>
        <taxon>Lepidoptera</taxon>
        <taxon>Glossata</taxon>
        <taxon>Ditrysia</taxon>
        <taxon>Noctuoidea</taxon>
        <taxon>Erebidae</taxon>
        <taxon>Arctiinae</taxon>
        <taxon>Arctia</taxon>
    </lineage>
</organism>
<sequence>MIKAGTYLYKTRSHRDRRLASSECVRDRYGSKQDPISPTHGGAGPELLGCRLYCFWLHCPYKCINFVRAEGADQLPG</sequence>
<gene>
    <name evidence="1" type="ORF">APLA_LOCUS3845</name>
</gene>
<evidence type="ECO:0000313" key="1">
    <source>
        <dbReference type="EMBL" id="CAB3229175.1"/>
    </source>
</evidence>